<feature type="transmembrane region" description="Helical" evidence="6">
    <location>
        <begin position="633"/>
        <end position="655"/>
    </location>
</feature>
<dbReference type="PANTHER" id="PTHR46795">
    <property type="entry name" value="ABC TRANSPORTER PERMEASE-RELATED-RELATED"/>
    <property type="match status" value="1"/>
</dbReference>
<feature type="transmembrane region" description="Helical" evidence="6">
    <location>
        <begin position="103"/>
        <end position="128"/>
    </location>
</feature>
<dbReference type="InterPro" id="IPR027022">
    <property type="entry name" value="ABC_permease_BceB-typ"/>
</dbReference>
<dbReference type="STRING" id="180332.GCA_000797495_00654"/>
<dbReference type="GO" id="GO:0055085">
    <property type="term" value="P:transmembrane transport"/>
    <property type="evidence" value="ECO:0007669"/>
    <property type="project" value="UniProtKB-UniRule"/>
</dbReference>
<evidence type="ECO:0000256" key="4">
    <source>
        <dbReference type="ARBA" id="ARBA00022989"/>
    </source>
</evidence>
<evidence type="ECO:0000256" key="2">
    <source>
        <dbReference type="ARBA" id="ARBA00022475"/>
    </source>
</evidence>
<feature type="domain" description="ABC3 transporter permease C-terminal" evidence="7">
    <location>
        <begin position="60"/>
        <end position="170"/>
    </location>
</feature>
<evidence type="ECO:0000256" key="5">
    <source>
        <dbReference type="ARBA" id="ARBA00023136"/>
    </source>
</evidence>
<evidence type="ECO:0000313" key="9">
    <source>
        <dbReference type="Proteomes" id="UP000306509"/>
    </source>
</evidence>
<sequence>MYAKLALRNVRRSLGDYAVYVLTLILSITLIFAYNSLLFSDAIASFNKLMGQMMSILLCVTIMVVLILGWLISYITRFIFEQRSREFACYMTMGMERRTMSRLFLTEQLIIGISTLFVGIVLGNFFYLVLSQVIFRMFDKSYYMDLSFQLPAVGLTVLCFFIMFALSLQRQNKILKKIRIKELMHYERKNEKSSTNKGKHIKAKLILAVLTGIFGILCLGTAFVQKLSGFFGIFLLVSGVLLQGISLLLFYRHLSENILIRYKKNEKRRLHHLNIFFYRQLTGRLKTNGKQMGVISILLLLTLLGLGGAAFMANSYETSLAKSVPFDIEVSERYGTLDIESCRDFVRQRSTVTTEHSYHIYRLNDSEIIATLLKKKRSEENEFEDLADSQNKDRAIRLSDYNALLKMLGRETVSLKTDEYYIQTDEEYYAGKFEKALPTLTTEGKEYKLKAVQKSDFAQNMINESGTNTGSILVLPDETLNTLTGERQCYFAMTADREQTEYKYELRQFLEEKKVSEGASFIAVYTYAGEKSELQAIYMMLAFICCYAAFICIFICATILAVQLLSSSKKYRYQYEQLQRMGAGDVEIRRQIWKQTLVYFAVPIMLPFLFVIIYVAGISYFSPVVSKTLLLSFAGANGIFLFIYGCYFIITCLQYQKNVLQQQKKLHLRNLL</sequence>
<dbReference type="GO" id="GO:0005886">
    <property type="term" value="C:plasma membrane"/>
    <property type="evidence" value="ECO:0007669"/>
    <property type="project" value="UniProtKB-SubCell"/>
</dbReference>
<feature type="transmembrane region" description="Helical" evidence="6">
    <location>
        <begin position="597"/>
        <end position="621"/>
    </location>
</feature>
<evidence type="ECO:0000256" key="1">
    <source>
        <dbReference type="ARBA" id="ARBA00004651"/>
    </source>
</evidence>
<evidence type="ECO:0000256" key="6">
    <source>
        <dbReference type="PIRNR" id="PIRNR018968"/>
    </source>
</evidence>
<dbReference type="InterPro" id="IPR003838">
    <property type="entry name" value="ABC3_permease_C"/>
</dbReference>
<dbReference type="InterPro" id="IPR052536">
    <property type="entry name" value="ABC-4_Integral_Memb_Prot"/>
</dbReference>
<comment type="subcellular location">
    <subcellularLocation>
        <location evidence="1 6">Cell membrane</location>
        <topology evidence="1 6">Multi-pass membrane protein</topology>
    </subcellularLocation>
</comment>
<keyword evidence="9" id="KW-1185">Reference proteome</keyword>
<organism evidence="8 9">
    <name type="scientific">Robinsoniella peoriensis</name>
    <dbReference type="NCBI Taxonomy" id="180332"/>
    <lineage>
        <taxon>Bacteria</taxon>
        <taxon>Bacillati</taxon>
        <taxon>Bacillota</taxon>
        <taxon>Clostridia</taxon>
        <taxon>Lachnospirales</taxon>
        <taxon>Lachnospiraceae</taxon>
        <taxon>Robinsoniella</taxon>
    </lineage>
</organism>
<feature type="transmembrane region" description="Helical" evidence="6">
    <location>
        <begin position="148"/>
        <end position="168"/>
    </location>
</feature>
<feature type="transmembrane region" description="Helical" evidence="6">
    <location>
        <begin position="230"/>
        <end position="251"/>
    </location>
</feature>
<keyword evidence="2 6" id="KW-1003">Cell membrane</keyword>
<dbReference type="PANTHER" id="PTHR46795:SF3">
    <property type="entry name" value="ABC TRANSPORTER PERMEASE"/>
    <property type="match status" value="1"/>
</dbReference>
<feature type="transmembrane region" description="Helical" evidence="6">
    <location>
        <begin position="205"/>
        <end position="224"/>
    </location>
</feature>
<keyword evidence="5 6" id="KW-0472">Membrane</keyword>
<protein>
    <submittedName>
        <fullName evidence="8">Bacitracin export permease protein BceB</fullName>
    </submittedName>
</protein>
<keyword evidence="3 6" id="KW-0812">Transmembrane</keyword>
<accession>A0A4U8Q269</accession>
<evidence type="ECO:0000259" key="7">
    <source>
        <dbReference type="Pfam" id="PF02687"/>
    </source>
</evidence>
<dbReference type="EMBL" id="QGQD01000096">
    <property type="protein sequence ID" value="TLC98408.1"/>
    <property type="molecule type" value="Genomic_DNA"/>
</dbReference>
<dbReference type="RefSeq" id="WP_161597435.1">
    <property type="nucleotide sequence ID" value="NZ_QGQD01000096.1"/>
</dbReference>
<feature type="transmembrane region" description="Helical" evidence="6">
    <location>
        <begin position="14"/>
        <end position="34"/>
    </location>
</feature>
<keyword evidence="4 6" id="KW-1133">Transmembrane helix</keyword>
<dbReference type="AlphaFoldDB" id="A0A4U8Q269"/>
<gene>
    <name evidence="8" type="primary">bceB_3</name>
    <name evidence="8" type="ORF">DSM106044_04746</name>
</gene>
<evidence type="ECO:0000256" key="3">
    <source>
        <dbReference type="ARBA" id="ARBA00022692"/>
    </source>
</evidence>
<proteinExistence type="inferred from homology"/>
<dbReference type="Pfam" id="PF02687">
    <property type="entry name" value="FtsX"/>
    <property type="match status" value="1"/>
</dbReference>
<keyword evidence="6" id="KW-0813">Transport</keyword>
<comment type="caution">
    <text evidence="8">The sequence shown here is derived from an EMBL/GenBank/DDBJ whole genome shotgun (WGS) entry which is preliminary data.</text>
</comment>
<feature type="transmembrane region" description="Helical" evidence="6">
    <location>
        <begin position="54"/>
        <end position="75"/>
    </location>
</feature>
<comment type="similarity">
    <text evidence="6">Belongs to the ABC-4 integral membrane protein family.</text>
</comment>
<reference evidence="8 9" key="1">
    <citation type="journal article" date="2019" name="Anaerobe">
        <title>Detection of Robinsoniella peoriensis in multiple bone samples of a trauma patient.</title>
        <authorList>
            <person name="Schrottner P."/>
            <person name="Hartwich K."/>
            <person name="Bunk B."/>
            <person name="Schober I."/>
            <person name="Helbig S."/>
            <person name="Rudolph W.W."/>
            <person name="Gunzer F."/>
        </authorList>
    </citation>
    <scope>NUCLEOTIDE SEQUENCE [LARGE SCALE GENOMIC DNA]</scope>
    <source>
        <strain evidence="8 9">DSM 106044</strain>
    </source>
</reference>
<feature type="transmembrane region" description="Helical" evidence="6">
    <location>
        <begin position="294"/>
        <end position="313"/>
    </location>
</feature>
<name>A0A4U8Q269_9FIRM</name>
<dbReference type="Proteomes" id="UP000306509">
    <property type="component" value="Unassembled WGS sequence"/>
</dbReference>
<dbReference type="PIRSF" id="PIRSF018968">
    <property type="entry name" value="ABC_permease_BceB"/>
    <property type="match status" value="1"/>
</dbReference>
<evidence type="ECO:0000313" key="8">
    <source>
        <dbReference type="EMBL" id="TLC98408.1"/>
    </source>
</evidence>
<feature type="transmembrane region" description="Helical" evidence="6">
    <location>
        <begin position="536"/>
        <end position="562"/>
    </location>
</feature>